<dbReference type="Proteomes" id="UP001631969">
    <property type="component" value="Unassembled WGS sequence"/>
</dbReference>
<comment type="caution">
    <text evidence="1">The sequence shown here is derived from an EMBL/GenBank/DDBJ whole genome shotgun (WGS) entry which is preliminary data.</text>
</comment>
<name>A0ACC7NW04_9BACL</name>
<sequence>MPDETNEILQRLTRVETKLDMIHSARDIGMDALQATRALQVRVEELRDEVEQLRNRQADYQKWLIGILISSGGLFVAAVGLLLRMLGV</sequence>
<evidence type="ECO:0000313" key="2">
    <source>
        <dbReference type="Proteomes" id="UP001631969"/>
    </source>
</evidence>
<gene>
    <name evidence="1" type="ORF">ACI1P1_08665</name>
</gene>
<protein>
    <submittedName>
        <fullName evidence="1">Uncharacterized protein</fullName>
    </submittedName>
</protein>
<evidence type="ECO:0000313" key="1">
    <source>
        <dbReference type="EMBL" id="MFM9328355.1"/>
    </source>
</evidence>
<proteinExistence type="predicted"/>
<keyword evidence="2" id="KW-1185">Reference proteome</keyword>
<dbReference type="EMBL" id="JBJURJ010000005">
    <property type="protein sequence ID" value="MFM9328355.1"/>
    <property type="molecule type" value="Genomic_DNA"/>
</dbReference>
<accession>A0ACC7NW04</accession>
<reference evidence="1" key="1">
    <citation type="submission" date="2024-12" db="EMBL/GenBank/DDBJ databases">
        <authorList>
            <person name="Wu N."/>
        </authorList>
    </citation>
    <scope>NUCLEOTIDE SEQUENCE</scope>
    <source>
        <strain evidence="1">P15</strain>
    </source>
</reference>
<organism evidence="1 2">
    <name type="scientific">Paenibacillus mesotrionivorans</name>
    <dbReference type="NCBI Taxonomy" id="3160968"/>
    <lineage>
        <taxon>Bacteria</taxon>
        <taxon>Bacillati</taxon>
        <taxon>Bacillota</taxon>
        <taxon>Bacilli</taxon>
        <taxon>Bacillales</taxon>
        <taxon>Paenibacillaceae</taxon>
        <taxon>Paenibacillus</taxon>
    </lineage>
</organism>